<dbReference type="AlphaFoldDB" id="A0A2V1D9L8"/>
<dbReference type="EMBL" id="KZ805561">
    <property type="protein sequence ID" value="PVH93894.1"/>
    <property type="molecule type" value="Genomic_DNA"/>
</dbReference>
<dbReference type="Proteomes" id="UP000244855">
    <property type="component" value="Unassembled WGS sequence"/>
</dbReference>
<dbReference type="OrthoDB" id="3689346at2759"/>
<name>A0A2V1D9L8_9PLEO</name>
<sequence>MNRLHHSSDASLNSKPAMVAMVIPNTPENRKIPGASVANLADLLTTALSLDGTKPSHKAVPPPNEYTPTTQDIIREAVLAKSTDREFMNGIDAKNINEFGRYLFRKRKWAVSHDRLRTLFLESVILVTFGEIPLPQSKGLGNRKPPSKLKVRAHNAGKVAETQKEKTTVLVAIKSDPFVKSTMEFKFTMYHKDDSIADAQPKHVAYVNVTHRNARESKPSSNIPGAFQDLHHCIDVTNEIGHLKMIFGSSPGGYFEALCRGVKNEDKNNKISLIVTPHTYPFASNLFIGKRNMSLSHIALVDTLKQATYIFSLIRASDVPKKVQGLWNRFVEEDSRDPLNALFVNPENPQLSDKGIREKNDFPKFDAKACKYFDTWIDLQRIVGISSILERRFHSRSRTYTGKASVIPLANTYAESVELFMHYTIFLSPDNTNEVLPAPKEGTSVKICFDKSMNGYGHWWNGTITRPTVGSGKNQITMIAQRPLCKDNRLNHPSVIADEMEISTLDKDKVGCIDAVKLQCEIQEHQREITVCVLSDYQEMKRIVGNLHSLHTSPIIPNLFPVQHRLQLEYKTLLIGQAYDKLSKSNLYSGMREVEYAKAFLRNILHPHQMAIIDRLMANGMVARFAAVHGASKSGKTTTMLSATLPYLLSVEYSSEELVELHRTVRGFYEIRWEDGLKKESRDWDKYLMANTRQMPDELHETPVFIEPIGPCLPALPSTNAPMFVKGKVTVCALRNDTVDKVFNLFKPIAKRFAKHLGCSKFLGFRMHSLSLETQAIIAMTHPFFDMDDLPELPDFFNDQESSDEVTTKHSESCIQAVNGSQWQDIRDRRFKSIKNSMAYGVMQLAGIYPRSKAMKAAFTEKELEHAEDALSALPNARAEIYHADGEMSKAKERMIRAAAEIGLLYLIENASYILTTISNATQFSFNAVRMSSAIACDEAGRVNDAEFMGLFGHYPFAKLHIANGCLNESPMMFAPSSENPFRKQGLVSTLARLVETGFPVHELKKQ</sequence>
<accession>A0A2V1D9L8</accession>
<dbReference type="STRING" id="97972.A0A2V1D9L8"/>
<reference evidence="1 2" key="1">
    <citation type="journal article" date="2018" name="Sci. Rep.">
        <title>Comparative genomics provides insights into the lifestyle and reveals functional heterogeneity of dark septate endophytic fungi.</title>
        <authorList>
            <person name="Knapp D.G."/>
            <person name="Nemeth J.B."/>
            <person name="Barry K."/>
            <person name="Hainaut M."/>
            <person name="Henrissat B."/>
            <person name="Johnson J."/>
            <person name="Kuo A."/>
            <person name="Lim J.H.P."/>
            <person name="Lipzen A."/>
            <person name="Nolan M."/>
            <person name="Ohm R.A."/>
            <person name="Tamas L."/>
            <person name="Grigoriev I.V."/>
            <person name="Spatafora J.W."/>
            <person name="Nagy L.G."/>
            <person name="Kovacs G.M."/>
        </authorList>
    </citation>
    <scope>NUCLEOTIDE SEQUENCE [LARGE SCALE GENOMIC DNA]</scope>
    <source>
        <strain evidence="1 2">DSE2036</strain>
    </source>
</reference>
<evidence type="ECO:0000313" key="2">
    <source>
        <dbReference type="Proteomes" id="UP000244855"/>
    </source>
</evidence>
<organism evidence="1 2">
    <name type="scientific">Periconia macrospinosa</name>
    <dbReference type="NCBI Taxonomy" id="97972"/>
    <lineage>
        <taxon>Eukaryota</taxon>
        <taxon>Fungi</taxon>
        <taxon>Dikarya</taxon>
        <taxon>Ascomycota</taxon>
        <taxon>Pezizomycotina</taxon>
        <taxon>Dothideomycetes</taxon>
        <taxon>Pleosporomycetidae</taxon>
        <taxon>Pleosporales</taxon>
        <taxon>Massarineae</taxon>
        <taxon>Periconiaceae</taxon>
        <taxon>Periconia</taxon>
    </lineage>
</organism>
<keyword evidence="2" id="KW-1185">Reference proteome</keyword>
<gene>
    <name evidence="1" type="ORF">DM02DRAFT_618975</name>
</gene>
<evidence type="ECO:0000313" key="1">
    <source>
        <dbReference type="EMBL" id="PVH93894.1"/>
    </source>
</evidence>
<proteinExistence type="predicted"/>
<protein>
    <submittedName>
        <fullName evidence="1">Uncharacterized protein</fullName>
    </submittedName>
</protein>